<keyword evidence="4 10" id="KW-1133">Transmembrane helix</keyword>
<feature type="transmembrane region" description="Helical" evidence="10">
    <location>
        <begin position="133"/>
        <end position="159"/>
    </location>
</feature>
<sequence length="292" mass="33830">AKYYKCCIVGGTFHLELLILAQFIISGVTTSFAIYSCFPIATVIFVSNCIICFMLYIKTGHTDPGILPTANSDNQQLLSHEMQISQYFNFYNQCSTCLIYKPPGCSHCDCGHCVVYNDHHCPWMGNCVGIRNYLFYFVSILTTVCYCFQLVILNCLGIWKIFTTEWTNIFYKEKICPTVFLGLYILIGGFFATFTTYLLAKHIYLVNKNKTTRGDIWNKNNINDKLEDTQMVDIYQIQDQQIQNEVLKKIIQKKMHCGLKRLLWGWKMPILRDKNADEAVEIAWAWTVAFYK</sequence>
<evidence type="ECO:0000256" key="4">
    <source>
        <dbReference type="ARBA" id="ARBA00022989"/>
    </source>
</evidence>
<evidence type="ECO:0000256" key="7">
    <source>
        <dbReference type="ARBA" id="ARBA00023288"/>
    </source>
</evidence>
<organism evidence="12">
    <name type="scientific">Trepomonas sp. PC1</name>
    <dbReference type="NCBI Taxonomy" id="1076344"/>
    <lineage>
        <taxon>Eukaryota</taxon>
        <taxon>Metamonada</taxon>
        <taxon>Diplomonadida</taxon>
        <taxon>Hexamitidae</taxon>
        <taxon>Hexamitinae</taxon>
        <taxon>Trepomonas</taxon>
    </lineage>
</organism>
<dbReference type="GO" id="GO:0006612">
    <property type="term" value="P:protein targeting to membrane"/>
    <property type="evidence" value="ECO:0007669"/>
    <property type="project" value="TreeGrafter"/>
</dbReference>
<evidence type="ECO:0000256" key="9">
    <source>
        <dbReference type="ARBA" id="ARBA00048048"/>
    </source>
</evidence>
<evidence type="ECO:0000256" key="10">
    <source>
        <dbReference type="RuleBase" id="RU079119"/>
    </source>
</evidence>
<keyword evidence="3 10" id="KW-0812">Transmembrane</keyword>
<keyword evidence="7" id="KW-0449">Lipoprotein</keyword>
<protein>
    <recommendedName>
        <fullName evidence="10">Palmitoyltransferase</fullName>
        <ecNumber evidence="10">2.3.1.225</ecNumber>
    </recommendedName>
</protein>
<dbReference type="InterPro" id="IPR001594">
    <property type="entry name" value="Palmitoyltrfase_DHHC"/>
</dbReference>
<proteinExistence type="inferred from homology"/>
<evidence type="ECO:0000259" key="11">
    <source>
        <dbReference type="Pfam" id="PF01529"/>
    </source>
</evidence>
<dbReference type="Pfam" id="PF01529">
    <property type="entry name" value="DHHC"/>
    <property type="match status" value="1"/>
</dbReference>
<feature type="domain" description="Palmitoyltransferase DHHC" evidence="11">
    <location>
        <begin position="90"/>
        <end position="214"/>
    </location>
</feature>
<reference evidence="12" key="1">
    <citation type="submission" date="2015-07" db="EMBL/GenBank/DDBJ databases">
        <title>Adaptation to a free-living lifestyle via gene acquisitions in the diplomonad Trepomonas sp. PC1.</title>
        <authorList>
            <person name="Xu F."/>
            <person name="Jerlstrom-Hultqvist J."/>
            <person name="Kolisko M."/>
            <person name="Simpson A.G.B."/>
            <person name="Roger A.J."/>
            <person name="Svard S.G."/>
            <person name="Andersson J.O."/>
        </authorList>
    </citation>
    <scope>NUCLEOTIDE SEQUENCE</scope>
    <source>
        <strain evidence="12">PC1</strain>
    </source>
</reference>
<feature type="transmembrane region" description="Helical" evidence="10">
    <location>
        <begin position="7"/>
        <end position="26"/>
    </location>
</feature>
<comment type="domain">
    <text evidence="10">The DHHC domain is required for palmitoyltransferase activity.</text>
</comment>
<dbReference type="GO" id="GO:0019706">
    <property type="term" value="F:protein-cysteine S-palmitoyltransferase activity"/>
    <property type="evidence" value="ECO:0007669"/>
    <property type="project" value="UniProtKB-EC"/>
</dbReference>
<dbReference type="PANTHER" id="PTHR22883">
    <property type="entry name" value="ZINC FINGER DHHC DOMAIN CONTAINING PROTEIN"/>
    <property type="match status" value="1"/>
</dbReference>
<dbReference type="GO" id="GO:0005783">
    <property type="term" value="C:endoplasmic reticulum"/>
    <property type="evidence" value="ECO:0007669"/>
    <property type="project" value="TreeGrafter"/>
</dbReference>
<keyword evidence="5 10" id="KW-0472">Membrane</keyword>
<dbReference type="PANTHER" id="PTHR22883:SF43">
    <property type="entry name" value="PALMITOYLTRANSFERASE APP"/>
    <property type="match status" value="1"/>
</dbReference>
<dbReference type="InterPro" id="IPR039859">
    <property type="entry name" value="PFA4/ZDH16/20/ERF2-like"/>
</dbReference>
<gene>
    <name evidence="12" type="ORF">TPC1_16120</name>
</gene>
<evidence type="ECO:0000256" key="1">
    <source>
        <dbReference type="ARBA" id="ARBA00004127"/>
    </source>
</evidence>
<evidence type="ECO:0000256" key="5">
    <source>
        <dbReference type="ARBA" id="ARBA00023136"/>
    </source>
</evidence>
<dbReference type="PROSITE" id="PS50216">
    <property type="entry name" value="DHHC"/>
    <property type="match status" value="1"/>
</dbReference>
<keyword evidence="2 10" id="KW-0808">Transferase</keyword>
<evidence type="ECO:0000313" key="12">
    <source>
        <dbReference type="EMBL" id="JAP92057.1"/>
    </source>
</evidence>
<evidence type="ECO:0000256" key="6">
    <source>
        <dbReference type="ARBA" id="ARBA00023139"/>
    </source>
</evidence>
<dbReference type="EMBL" id="GDID01004549">
    <property type="protein sequence ID" value="JAP92057.1"/>
    <property type="molecule type" value="Transcribed_RNA"/>
</dbReference>
<dbReference type="AlphaFoldDB" id="A0A146K614"/>
<feature type="non-terminal residue" evidence="12">
    <location>
        <position position="1"/>
    </location>
</feature>
<evidence type="ECO:0000256" key="2">
    <source>
        <dbReference type="ARBA" id="ARBA00022679"/>
    </source>
</evidence>
<comment type="similarity">
    <text evidence="10">Belongs to the DHHC palmitoyltransferase family.</text>
</comment>
<keyword evidence="6" id="KW-0564">Palmitate</keyword>
<feature type="transmembrane region" description="Helical" evidence="10">
    <location>
        <begin position="179"/>
        <end position="200"/>
    </location>
</feature>
<feature type="transmembrane region" description="Helical" evidence="10">
    <location>
        <begin position="32"/>
        <end position="57"/>
    </location>
</feature>
<dbReference type="EC" id="2.3.1.225" evidence="10"/>
<comment type="catalytic activity">
    <reaction evidence="9 10">
        <text>L-cysteinyl-[protein] + hexadecanoyl-CoA = S-hexadecanoyl-L-cysteinyl-[protein] + CoA</text>
        <dbReference type="Rhea" id="RHEA:36683"/>
        <dbReference type="Rhea" id="RHEA-COMP:10131"/>
        <dbReference type="Rhea" id="RHEA-COMP:11032"/>
        <dbReference type="ChEBI" id="CHEBI:29950"/>
        <dbReference type="ChEBI" id="CHEBI:57287"/>
        <dbReference type="ChEBI" id="CHEBI:57379"/>
        <dbReference type="ChEBI" id="CHEBI:74151"/>
        <dbReference type="EC" id="2.3.1.225"/>
    </reaction>
</comment>
<keyword evidence="8 10" id="KW-0012">Acyltransferase</keyword>
<evidence type="ECO:0000256" key="8">
    <source>
        <dbReference type="ARBA" id="ARBA00023315"/>
    </source>
</evidence>
<dbReference type="GO" id="GO:0005794">
    <property type="term" value="C:Golgi apparatus"/>
    <property type="evidence" value="ECO:0007669"/>
    <property type="project" value="TreeGrafter"/>
</dbReference>
<accession>A0A146K614</accession>
<evidence type="ECO:0000256" key="3">
    <source>
        <dbReference type="ARBA" id="ARBA00022692"/>
    </source>
</evidence>
<name>A0A146K614_9EUKA</name>
<comment type="subcellular location">
    <subcellularLocation>
        <location evidence="1">Endomembrane system</location>
        <topology evidence="1">Multi-pass membrane protein</topology>
    </subcellularLocation>
</comment>